<dbReference type="EMBL" id="SPLM01000039">
    <property type="protein sequence ID" value="TMW64668.1"/>
    <property type="molecule type" value="Genomic_DNA"/>
</dbReference>
<dbReference type="InterPro" id="IPR035201">
    <property type="entry name" value="Cdc24_OB1"/>
</dbReference>
<keyword evidence="4" id="KW-1185">Reference proteome</keyword>
<evidence type="ECO:0000313" key="3">
    <source>
        <dbReference type="EMBL" id="TMW64668.1"/>
    </source>
</evidence>
<evidence type="ECO:0000259" key="2">
    <source>
        <dbReference type="Pfam" id="PF17246"/>
    </source>
</evidence>
<dbReference type="AlphaFoldDB" id="A0A8K1CKJ5"/>
<dbReference type="Pfam" id="PF17245">
    <property type="entry name" value="CDC24_OB2"/>
    <property type="match status" value="1"/>
</dbReference>
<dbReference type="OrthoDB" id="164745at2759"/>
<evidence type="ECO:0000259" key="1">
    <source>
        <dbReference type="Pfam" id="PF17245"/>
    </source>
</evidence>
<dbReference type="Proteomes" id="UP000794436">
    <property type="component" value="Unassembled WGS sequence"/>
</dbReference>
<dbReference type="PANTHER" id="PTHR36033:SF1">
    <property type="entry name" value="NUCLEIC ACID-BINDING PROTEINS SUPERFAMILY"/>
    <property type="match status" value="1"/>
</dbReference>
<evidence type="ECO:0000313" key="4">
    <source>
        <dbReference type="Proteomes" id="UP000794436"/>
    </source>
</evidence>
<gene>
    <name evidence="3" type="ORF">Poli38472_011548</name>
</gene>
<accession>A0A8K1CKJ5</accession>
<protein>
    <submittedName>
        <fullName evidence="3">Uncharacterized protein</fullName>
    </submittedName>
</protein>
<reference evidence="3" key="1">
    <citation type="submission" date="2019-03" db="EMBL/GenBank/DDBJ databases">
        <title>Long read genome sequence of the mycoparasitic Pythium oligandrum ATCC 38472 isolated from sugarbeet rhizosphere.</title>
        <authorList>
            <person name="Gaulin E."/>
        </authorList>
    </citation>
    <scope>NUCLEOTIDE SEQUENCE</scope>
    <source>
        <strain evidence="3">ATCC 38472_TT</strain>
    </source>
</reference>
<name>A0A8K1CKJ5_PYTOL</name>
<organism evidence="3 4">
    <name type="scientific">Pythium oligandrum</name>
    <name type="common">Mycoparasitic fungus</name>
    <dbReference type="NCBI Taxonomy" id="41045"/>
    <lineage>
        <taxon>Eukaryota</taxon>
        <taxon>Sar</taxon>
        <taxon>Stramenopiles</taxon>
        <taxon>Oomycota</taxon>
        <taxon>Peronosporomycetes</taxon>
        <taxon>Pythiales</taxon>
        <taxon>Pythiaceae</taxon>
        <taxon>Pythium</taxon>
    </lineage>
</organism>
<dbReference type="PANTHER" id="PTHR36033">
    <property type="entry name" value="NUCLEIC ACID-BINDING PROTEINS SUPERFAMILY"/>
    <property type="match status" value="1"/>
</dbReference>
<comment type="caution">
    <text evidence="3">The sequence shown here is derived from an EMBL/GenBank/DDBJ whole genome shotgun (WGS) entry which is preliminary data.</text>
</comment>
<dbReference type="Pfam" id="PF17246">
    <property type="entry name" value="CDC24_OB1"/>
    <property type="match status" value="1"/>
</dbReference>
<dbReference type="InterPro" id="IPR035200">
    <property type="entry name" value="Cdc24_OB2"/>
</dbReference>
<feature type="domain" description="Cell division control protein 24 OB" evidence="2">
    <location>
        <begin position="45"/>
        <end position="115"/>
    </location>
</feature>
<proteinExistence type="predicted"/>
<feature type="domain" description="Cell division control protein 24 OB" evidence="1">
    <location>
        <begin position="132"/>
        <end position="271"/>
    </location>
</feature>
<sequence length="666" mass="76161">MEPQDLHVRSDAKKRVDGDFFMQQVELVHECLKDQWTRQYRPAQPLHVPFAWVLSKMLRLLEEYPDGLTEAVILTELMTRLHQRERLTIKRARVPSIQELLNDNDDTVIEASIVDYAQHCLKLNVVDGVGLVRLFVHQRFRSCMMALAAILHHTPGLSAHFPFVPSRKVVLTNAKLMERRKDADAKEVQATLLPTPYLALLMDDTTDADRLMTQRAVGFREVDDMVRREQGQAESMLQQLIVRARVADIGAIRPCTTPYHIHRQVILLSDVTVSPNSAVMASHVWILWDDQVALSRLFHVGDIVTILYPFVHICAPDDPELVSVFDEYLSQQRGHYYLEYGSATTLFITRRTQVPALTSAVASNNMKLLQQEEDSSSLRVSNASKDWIGFAVYGSAASIRVSHGIPLLAAYFHAYYDAKTRTDASGTQRPTLDRAIISKYFLVVVLELYDSHSNEMLSVEVTGRNALKALQLRSGQTVQATLPSSRELDGFPDWGESLVGVLAPSNAYPPSRNLSDWQTADLSDLVPITSLIAGSYKDEPPPVATTVPPMQAYHRSWHALRVYLDEYEQRTKTRMVVQYTSNMKRRNDMLTSEQKQWQKPELLPEYVEYWQRLFHCTHSWDVKSKSAGKRKRTPRQQGDKCLFFFRAEVVKLLGRWLWWSERALLS</sequence>